<dbReference type="GeneID" id="80895820"/>
<evidence type="ECO:0000256" key="2">
    <source>
        <dbReference type="ARBA" id="ARBA00009861"/>
    </source>
</evidence>
<evidence type="ECO:0000256" key="3">
    <source>
        <dbReference type="ARBA" id="ARBA00022679"/>
    </source>
</evidence>
<evidence type="ECO:0000313" key="5">
    <source>
        <dbReference type="EMBL" id="KAJ4158121.1"/>
    </source>
</evidence>
<accession>A0A9W8UPV6</accession>
<keyword evidence="6" id="KW-1185">Reference proteome</keyword>
<dbReference type="Proteomes" id="UP001144673">
    <property type="component" value="Unassembled WGS sequence"/>
</dbReference>
<keyword evidence="4" id="KW-0012">Acyltransferase</keyword>
<dbReference type="SUPFAM" id="SSF52777">
    <property type="entry name" value="CoA-dependent acyltransferases"/>
    <property type="match status" value="1"/>
</dbReference>
<keyword evidence="3" id="KW-0808">Transferase</keyword>
<dbReference type="KEGG" id="amus:LMH87_008661"/>
<sequence length="489" mass="54944">MSSLSLPGEEKATDHQVFTTNFFENDTEFQKMIMRTTVRFNDRLDPEMLRSSLSELVQLPTWRKFAGRFSLNSEGRVQIITPHTLPDDYVLVDYRHVDCTHRNIGDHEAVAKLPENLKESSVHHTWGQESSLFRPDDFTATSTHSYIADSRPPLLLYVTTFRDGTMMSLIWPHVLFDGAGLAAFLGAWSLVVNGKISQVPPILPDPMPKIMDEATMAKEQGQLPKFPVHKLLLIVVWMLWRTWTKPRNERRFVVLTKESVARLRHRAALGAPAGKESKISDGALITAWIAKTLAAADKDYTTSNIVCAANVRRSLPELQVLTGEYIQNLVASFFITLPQTIVQAPLLQLASFLRNETRERTSAASVRAYFRDRHEASLTSSKTNIYDPRTAAHTVVLPVFVNNMASLCIAEQLDFGSAVVGTAQGKRTNRIGTPLYFRNSNAVWTEQKLNMASFAMQGRSEEGSYYLDACLPPRAYVLIEESLRVGEAL</sequence>
<name>A0A9W8UPV6_AKAMU</name>
<comment type="pathway">
    <text evidence="1">Secondary metabolite biosynthesis.</text>
</comment>
<dbReference type="AlphaFoldDB" id="A0A9W8UPV6"/>
<dbReference type="Gene3D" id="3.30.559.10">
    <property type="entry name" value="Chloramphenicol acetyltransferase-like domain"/>
    <property type="match status" value="2"/>
</dbReference>
<dbReference type="PANTHER" id="PTHR31896">
    <property type="entry name" value="FAMILY REGULATORY PROTEIN, PUTATIVE (AFU_ORTHOLOGUE AFUA_3G14730)-RELATED"/>
    <property type="match status" value="1"/>
</dbReference>
<organism evidence="5 6">
    <name type="scientific">Akanthomyces muscarius</name>
    <name type="common">Entomopathogenic fungus</name>
    <name type="synonym">Lecanicillium muscarium</name>
    <dbReference type="NCBI Taxonomy" id="2231603"/>
    <lineage>
        <taxon>Eukaryota</taxon>
        <taxon>Fungi</taxon>
        <taxon>Dikarya</taxon>
        <taxon>Ascomycota</taxon>
        <taxon>Pezizomycotina</taxon>
        <taxon>Sordariomycetes</taxon>
        <taxon>Hypocreomycetidae</taxon>
        <taxon>Hypocreales</taxon>
        <taxon>Cordycipitaceae</taxon>
        <taxon>Akanthomyces</taxon>
    </lineage>
</organism>
<comment type="similarity">
    <text evidence="2">Belongs to the plant acyltransferase family.</text>
</comment>
<proteinExistence type="inferred from homology"/>
<dbReference type="InterPro" id="IPR051283">
    <property type="entry name" value="Sec_Metabolite_Acyltrans"/>
</dbReference>
<dbReference type="Pfam" id="PF02458">
    <property type="entry name" value="Transferase"/>
    <property type="match status" value="1"/>
</dbReference>
<dbReference type="GO" id="GO:0016746">
    <property type="term" value="F:acyltransferase activity"/>
    <property type="evidence" value="ECO:0007669"/>
    <property type="project" value="UniProtKB-KW"/>
</dbReference>
<dbReference type="EMBL" id="JAJHUN010000006">
    <property type="protein sequence ID" value="KAJ4158121.1"/>
    <property type="molecule type" value="Genomic_DNA"/>
</dbReference>
<evidence type="ECO:0000256" key="4">
    <source>
        <dbReference type="ARBA" id="ARBA00023315"/>
    </source>
</evidence>
<comment type="caution">
    <text evidence="5">The sequence shown here is derived from an EMBL/GenBank/DDBJ whole genome shotgun (WGS) entry which is preliminary data.</text>
</comment>
<dbReference type="InterPro" id="IPR023213">
    <property type="entry name" value="CAT-like_dom_sf"/>
</dbReference>
<reference evidence="5" key="1">
    <citation type="journal article" date="2023" name="Access Microbiol">
        <title>De-novo genome assembly for Akanthomyces muscarius, a biocontrol agent of insect agricultural pests.</title>
        <authorList>
            <person name="Erdos Z."/>
            <person name="Studholme D.J."/>
            <person name="Raymond B."/>
            <person name="Sharma M."/>
        </authorList>
    </citation>
    <scope>NUCLEOTIDE SEQUENCE</scope>
    <source>
        <strain evidence="5">Ve6</strain>
    </source>
</reference>
<evidence type="ECO:0000313" key="6">
    <source>
        <dbReference type="Proteomes" id="UP001144673"/>
    </source>
</evidence>
<gene>
    <name evidence="5" type="ORF">LMH87_008661</name>
</gene>
<evidence type="ECO:0000256" key="1">
    <source>
        <dbReference type="ARBA" id="ARBA00005179"/>
    </source>
</evidence>
<dbReference type="PANTHER" id="PTHR31896:SF69">
    <property type="entry name" value="FAMILY REGULATORY PROTEIN, PUTATIVE (AFU_ORTHOLOGUE AFUA_3G14730)-RELATED"/>
    <property type="match status" value="1"/>
</dbReference>
<dbReference type="RefSeq" id="XP_056056488.1">
    <property type="nucleotide sequence ID" value="XM_056201868.1"/>
</dbReference>
<protein>
    <submittedName>
        <fullName evidence="5">Uncharacterized protein</fullName>
    </submittedName>
</protein>